<evidence type="ECO:0000313" key="2">
    <source>
        <dbReference type="EMBL" id="MVS97925.1"/>
    </source>
</evidence>
<name>A0A7X3K2J0_9HYPH</name>
<dbReference type="EMBL" id="WQRF01000001">
    <property type="protein sequence ID" value="MVS97925.1"/>
    <property type="molecule type" value="Genomic_DNA"/>
</dbReference>
<comment type="caution">
    <text evidence="2">The sequence shown here is derived from an EMBL/GenBank/DDBJ whole genome shotgun (WGS) entry which is preliminary data.</text>
</comment>
<reference evidence="2 3" key="1">
    <citation type="submission" date="2019-12" db="EMBL/GenBank/DDBJ databases">
        <title>Devosia maris sp. nov., isolated from the deep seawater.</title>
        <authorList>
            <person name="Liu Y."/>
        </authorList>
    </citation>
    <scope>NUCLEOTIDE SEQUENCE [LARGE SCALE GENOMIC DNA]</scope>
    <source>
        <strain evidence="2 3">L53-10-65</strain>
    </source>
</reference>
<dbReference type="AlphaFoldDB" id="A0A7X3K2J0"/>
<feature type="transmembrane region" description="Helical" evidence="1">
    <location>
        <begin position="331"/>
        <end position="349"/>
    </location>
</feature>
<sequence>MQRLKGLFADRTLLVLSLIGMALTILGAKLTLVDQYGSNVPFWDQWDAEALHLYAPYLNGTLTLSDLFAAHNEHRIFVTRVFNIALLELNGLWFPMLQMVANAVLHVLILVVMVAVLGRGLATWMKVALALFTALAFALPFGWENTLAGFQSQFYFVFGFSFFAIALMAGQRAFSRLWWLGFLSLLLASVSMSSGVLAIAALIATGLLQLAAGVRPRSIFEIVGILLLTLAFLLIYQTVPVVEAHNALRADSVTEFLMSLATVAAWPTRFWLVAAIVINLPITILLVRTLLQRQPLGSHAWVLVGTMAWVALQWVSFAYGRADGATSSRYADTLLVGLVVNVAAALHLLNQFRAFERWFALPAYAVAILASVVTYGSDTFGHVSSRGQMYEMQIANMRVFFATGDVETLRATPAPAIPYPDADRLAMIATDPAIRSVLHPEVTGVQPTASLVLPSLVNWMFRATQLVLLRAHWLVVLAGLVIFVVATGLVLFRRAIKAHNKKC</sequence>
<evidence type="ECO:0000256" key="1">
    <source>
        <dbReference type="SAM" id="Phobius"/>
    </source>
</evidence>
<feature type="transmembrane region" description="Helical" evidence="1">
    <location>
        <begin position="471"/>
        <end position="492"/>
    </location>
</feature>
<gene>
    <name evidence="2" type="ORF">GO014_02625</name>
</gene>
<keyword evidence="3" id="KW-1185">Reference proteome</keyword>
<evidence type="ECO:0000313" key="3">
    <source>
        <dbReference type="Proteomes" id="UP000438106"/>
    </source>
</evidence>
<feature type="transmembrane region" description="Helical" evidence="1">
    <location>
        <begin position="300"/>
        <end position="319"/>
    </location>
</feature>
<keyword evidence="1" id="KW-0812">Transmembrane</keyword>
<accession>A0A7X3K2J0</accession>
<feature type="transmembrane region" description="Helical" evidence="1">
    <location>
        <begin position="12"/>
        <end position="33"/>
    </location>
</feature>
<proteinExistence type="predicted"/>
<feature type="transmembrane region" description="Helical" evidence="1">
    <location>
        <begin position="358"/>
        <end position="376"/>
    </location>
</feature>
<dbReference type="RefSeq" id="WP_157289015.1">
    <property type="nucleotide sequence ID" value="NZ_WQRF01000001.1"/>
</dbReference>
<dbReference type="Proteomes" id="UP000438106">
    <property type="component" value="Unassembled WGS sequence"/>
</dbReference>
<keyword evidence="1" id="KW-1133">Transmembrane helix</keyword>
<organism evidence="2 3">
    <name type="scientific">Devosia marina</name>
    <dbReference type="NCBI Taxonomy" id="2683198"/>
    <lineage>
        <taxon>Bacteria</taxon>
        <taxon>Pseudomonadati</taxon>
        <taxon>Pseudomonadota</taxon>
        <taxon>Alphaproteobacteria</taxon>
        <taxon>Hyphomicrobiales</taxon>
        <taxon>Devosiaceae</taxon>
        <taxon>Devosia</taxon>
    </lineage>
</organism>
<keyword evidence="1" id="KW-0472">Membrane</keyword>
<feature type="transmembrane region" description="Helical" evidence="1">
    <location>
        <begin position="92"/>
        <end position="117"/>
    </location>
</feature>
<feature type="transmembrane region" description="Helical" evidence="1">
    <location>
        <begin position="219"/>
        <end position="239"/>
    </location>
</feature>
<protein>
    <submittedName>
        <fullName evidence="2">Uncharacterized protein</fullName>
    </submittedName>
</protein>
<feature type="transmembrane region" description="Helical" evidence="1">
    <location>
        <begin position="154"/>
        <end position="171"/>
    </location>
</feature>
<feature type="transmembrane region" description="Helical" evidence="1">
    <location>
        <begin position="177"/>
        <end position="207"/>
    </location>
</feature>
<feature type="transmembrane region" description="Helical" evidence="1">
    <location>
        <begin position="270"/>
        <end position="291"/>
    </location>
</feature>
<feature type="transmembrane region" description="Helical" evidence="1">
    <location>
        <begin position="123"/>
        <end position="142"/>
    </location>
</feature>